<dbReference type="InterPro" id="IPR004167">
    <property type="entry name" value="PSBD"/>
</dbReference>
<dbReference type="InterPro" id="IPR050743">
    <property type="entry name" value="2-oxoacid_DH_E2_comp"/>
</dbReference>
<dbReference type="AlphaFoldDB" id="A0AAU8AB60"/>
<keyword evidence="4" id="KW-0012">Acyltransferase</keyword>
<dbReference type="RefSeq" id="WP_079546762.1">
    <property type="nucleotide sequence ID" value="NZ_CP117826.1"/>
</dbReference>
<evidence type="ECO:0000313" key="7">
    <source>
        <dbReference type="EMBL" id="XCC63369.1"/>
    </source>
</evidence>
<protein>
    <submittedName>
        <fullName evidence="7">Dihydrolipoamide acetyltransferase family protein</fullName>
    </submittedName>
</protein>
<dbReference type="PANTHER" id="PTHR43178:SF5">
    <property type="entry name" value="LIPOAMIDE ACYLTRANSFERASE COMPONENT OF BRANCHED-CHAIN ALPHA-KETO ACID DEHYDROGENASE COMPLEX, MITOCHONDRIAL"/>
    <property type="match status" value="1"/>
</dbReference>
<dbReference type="GO" id="GO:0031405">
    <property type="term" value="F:lipoic acid binding"/>
    <property type="evidence" value="ECO:0007669"/>
    <property type="project" value="TreeGrafter"/>
</dbReference>
<organism evidence="7">
    <name type="scientific">Christensenella massiliensis</name>
    <dbReference type="NCBI Taxonomy" id="1805714"/>
    <lineage>
        <taxon>Bacteria</taxon>
        <taxon>Bacillati</taxon>
        <taxon>Bacillota</taxon>
        <taxon>Clostridia</taxon>
        <taxon>Christensenellales</taxon>
        <taxon>Christensenellaceae</taxon>
        <taxon>Christensenella</taxon>
    </lineage>
</organism>
<proteinExistence type="inferred from homology"/>
<evidence type="ECO:0000256" key="3">
    <source>
        <dbReference type="ARBA" id="ARBA00022679"/>
    </source>
</evidence>
<dbReference type="InterPro" id="IPR001078">
    <property type="entry name" value="2-oxoacid_DH_actylTfrase"/>
</dbReference>
<dbReference type="Gene3D" id="4.10.320.10">
    <property type="entry name" value="E3-binding domain"/>
    <property type="match status" value="2"/>
</dbReference>
<sequence length="319" mass="34792">MSKKIKATPAARRLAAERGLDLTSLPLNPAVGYIRLDDIVHLAGRKKITPLAKAIADYHGIDINAIPAVKGMLRKNDVLAYLDSNTDETLPLSGIRKVIAKSMKASMDTIPQYTLHSEYDMFALKKAFSDYKKKCLEAGEIKPTFSDVFIKLFATALKECPIVNSTFTDDGIVIHKHINVGLAVAMPEDGLIVPNIKDADRKTLKEITKERAELVAKGREGKLPTADITGGTFTISNLGGFPVDHFTPIINIPESAIVGIGRTVDKVVAVDGNIGIHPVMTLSYTFDHRHLDGAVGGKFMAAVQEVFDRAEVIFEEEQN</sequence>
<evidence type="ECO:0000256" key="1">
    <source>
        <dbReference type="ARBA" id="ARBA00001938"/>
    </source>
</evidence>
<dbReference type="Pfam" id="PF00198">
    <property type="entry name" value="2-oxoacid_dh"/>
    <property type="match status" value="1"/>
</dbReference>
<dbReference type="PANTHER" id="PTHR43178">
    <property type="entry name" value="DIHYDROLIPOAMIDE ACETYLTRANSFERASE COMPONENT OF PYRUVATE DEHYDROGENASE COMPLEX"/>
    <property type="match status" value="1"/>
</dbReference>
<dbReference type="GO" id="GO:0005737">
    <property type="term" value="C:cytoplasm"/>
    <property type="evidence" value="ECO:0007669"/>
    <property type="project" value="TreeGrafter"/>
</dbReference>
<dbReference type="Pfam" id="PF02817">
    <property type="entry name" value="E3_binding"/>
    <property type="match status" value="1"/>
</dbReference>
<evidence type="ECO:0000259" key="6">
    <source>
        <dbReference type="Pfam" id="PF02817"/>
    </source>
</evidence>
<dbReference type="SUPFAM" id="SSF52777">
    <property type="entry name" value="CoA-dependent acyltransferases"/>
    <property type="match status" value="1"/>
</dbReference>
<gene>
    <name evidence="7" type="ORF">PUP29_05500</name>
</gene>
<reference evidence="7" key="1">
    <citation type="submission" date="2023-02" db="EMBL/GenBank/DDBJ databases">
        <title>Gut commensal Christensenella minuta modulates host metabolism via a new class of secondary bile acids.</title>
        <authorList>
            <person name="Liu C."/>
        </authorList>
    </citation>
    <scope>NUCLEOTIDE SEQUENCE</scope>
    <source>
        <strain evidence="7">CA70</strain>
    </source>
</reference>
<dbReference type="EMBL" id="CP117826">
    <property type="protein sequence ID" value="XCC63369.1"/>
    <property type="molecule type" value="Genomic_DNA"/>
</dbReference>
<dbReference type="GO" id="GO:0016407">
    <property type="term" value="F:acetyltransferase activity"/>
    <property type="evidence" value="ECO:0007669"/>
    <property type="project" value="TreeGrafter"/>
</dbReference>
<keyword evidence="3" id="KW-0808">Transferase</keyword>
<dbReference type="Gene3D" id="3.30.559.10">
    <property type="entry name" value="Chloramphenicol acetyltransferase-like domain"/>
    <property type="match status" value="1"/>
</dbReference>
<evidence type="ECO:0000256" key="2">
    <source>
        <dbReference type="ARBA" id="ARBA00007317"/>
    </source>
</evidence>
<accession>A0AAU8AB60</accession>
<feature type="domain" description="Peripheral subunit-binding (PSBD)" evidence="6">
    <location>
        <begin position="5"/>
        <end position="25"/>
    </location>
</feature>
<comment type="similarity">
    <text evidence="2">Belongs to the 2-oxoacid dehydrogenase family.</text>
</comment>
<comment type="cofactor">
    <cofactor evidence="1">
        <name>(R)-lipoate</name>
        <dbReference type="ChEBI" id="CHEBI:83088"/>
    </cofactor>
</comment>
<dbReference type="InterPro" id="IPR023213">
    <property type="entry name" value="CAT-like_dom_sf"/>
</dbReference>
<evidence type="ECO:0000256" key="4">
    <source>
        <dbReference type="ARBA" id="ARBA00023315"/>
    </source>
</evidence>
<evidence type="ECO:0000259" key="5">
    <source>
        <dbReference type="Pfam" id="PF00198"/>
    </source>
</evidence>
<feature type="domain" description="2-oxoacid dehydrogenase acyltransferase catalytic" evidence="5">
    <location>
        <begin position="85"/>
        <end position="312"/>
    </location>
</feature>
<name>A0AAU8AB60_9FIRM</name>
<dbReference type="InterPro" id="IPR036625">
    <property type="entry name" value="E3-bd_dom_sf"/>
</dbReference>